<gene>
    <name evidence="2" type="ORF">BDY21DRAFT_370240</name>
</gene>
<dbReference type="AlphaFoldDB" id="A0A6A6P6S3"/>
<reference evidence="2" key="1">
    <citation type="journal article" date="2020" name="Stud. Mycol.">
        <title>101 Dothideomycetes genomes: a test case for predicting lifestyles and emergence of pathogens.</title>
        <authorList>
            <person name="Haridas S."/>
            <person name="Albert R."/>
            <person name="Binder M."/>
            <person name="Bloem J."/>
            <person name="Labutti K."/>
            <person name="Salamov A."/>
            <person name="Andreopoulos B."/>
            <person name="Baker S."/>
            <person name="Barry K."/>
            <person name="Bills G."/>
            <person name="Bluhm B."/>
            <person name="Cannon C."/>
            <person name="Castanera R."/>
            <person name="Culley D."/>
            <person name="Daum C."/>
            <person name="Ezra D."/>
            <person name="Gonzalez J."/>
            <person name="Henrissat B."/>
            <person name="Kuo A."/>
            <person name="Liang C."/>
            <person name="Lipzen A."/>
            <person name="Lutzoni F."/>
            <person name="Magnuson J."/>
            <person name="Mondo S."/>
            <person name="Nolan M."/>
            <person name="Ohm R."/>
            <person name="Pangilinan J."/>
            <person name="Park H.-J."/>
            <person name="Ramirez L."/>
            <person name="Alfaro M."/>
            <person name="Sun H."/>
            <person name="Tritt A."/>
            <person name="Yoshinaga Y."/>
            <person name="Zwiers L.-H."/>
            <person name="Turgeon B."/>
            <person name="Goodwin S."/>
            <person name="Spatafora J."/>
            <person name="Crous P."/>
            <person name="Grigoriev I."/>
        </authorList>
    </citation>
    <scope>NUCLEOTIDE SEQUENCE</scope>
    <source>
        <strain evidence="2">ATCC 16933</strain>
    </source>
</reference>
<evidence type="ECO:0000256" key="1">
    <source>
        <dbReference type="SAM" id="MobiDB-lite"/>
    </source>
</evidence>
<keyword evidence="3" id="KW-1185">Reference proteome</keyword>
<dbReference type="Gene3D" id="1.20.120.20">
    <property type="entry name" value="Apolipoprotein"/>
    <property type="match status" value="1"/>
</dbReference>
<feature type="region of interest" description="Disordered" evidence="1">
    <location>
        <begin position="13"/>
        <end position="33"/>
    </location>
</feature>
<protein>
    <recommendedName>
        <fullName evidence="4">LEA domain protein</fullName>
    </recommendedName>
</protein>
<feature type="compositionally biased region" description="Basic and acidic residues" evidence="1">
    <location>
        <begin position="65"/>
        <end position="100"/>
    </location>
</feature>
<dbReference type="OrthoDB" id="4023585at2759"/>
<proteinExistence type="predicted"/>
<evidence type="ECO:0008006" key="4">
    <source>
        <dbReference type="Google" id="ProtNLM"/>
    </source>
</evidence>
<dbReference type="EMBL" id="MU001675">
    <property type="protein sequence ID" value="KAF2459517.1"/>
    <property type="molecule type" value="Genomic_DNA"/>
</dbReference>
<sequence length="100" mass="10286">MLRAAAVRSVRAFSTARPLQKSAADSVKDTAKKVDRTISDAAVKGIEKGEQASQSVKSTVGLGAKEAKGEAKEAAGEAKGKTHEMAGKAKGAAEEMKSKV</sequence>
<dbReference type="Proteomes" id="UP000799766">
    <property type="component" value="Unassembled WGS sequence"/>
</dbReference>
<evidence type="ECO:0000313" key="3">
    <source>
        <dbReference type="Proteomes" id="UP000799766"/>
    </source>
</evidence>
<accession>A0A6A6P6S3</accession>
<feature type="region of interest" description="Disordered" evidence="1">
    <location>
        <begin position="48"/>
        <end position="100"/>
    </location>
</feature>
<name>A0A6A6P6S3_9PEZI</name>
<evidence type="ECO:0000313" key="2">
    <source>
        <dbReference type="EMBL" id="KAF2459517.1"/>
    </source>
</evidence>
<organism evidence="2 3">
    <name type="scientific">Lineolata rhizophorae</name>
    <dbReference type="NCBI Taxonomy" id="578093"/>
    <lineage>
        <taxon>Eukaryota</taxon>
        <taxon>Fungi</taxon>
        <taxon>Dikarya</taxon>
        <taxon>Ascomycota</taxon>
        <taxon>Pezizomycotina</taxon>
        <taxon>Dothideomycetes</taxon>
        <taxon>Dothideomycetes incertae sedis</taxon>
        <taxon>Lineolatales</taxon>
        <taxon>Lineolataceae</taxon>
        <taxon>Lineolata</taxon>
    </lineage>
</organism>